<protein>
    <recommendedName>
        <fullName evidence="3">Phosphoenolpyruvate carboxylase</fullName>
    </recommendedName>
</protein>
<feature type="non-terminal residue" evidence="2">
    <location>
        <position position="104"/>
    </location>
</feature>
<evidence type="ECO:0000256" key="1">
    <source>
        <dbReference type="SAM" id="MobiDB-lite"/>
    </source>
</evidence>
<organism evidence="2">
    <name type="scientific">marine metagenome</name>
    <dbReference type="NCBI Taxonomy" id="408172"/>
    <lineage>
        <taxon>unclassified sequences</taxon>
        <taxon>metagenomes</taxon>
        <taxon>ecological metagenomes</taxon>
    </lineage>
</organism>
<dbReference type="Pfam" id="PF00311">
    <property type="entry name" value="PEPcase"/>
    <property type="match status" value="1"/>
</dbReference>
<sequence>MPVDAPETEGSSARFTGDHEEADAALRGDIRRLGRQLGDSLVRQHGDALLETVEKVRQLARDLRKDGGREGSTAELTRLLADADAEQAIQLVRAFTMYFHLANV</sequence>
<dbReference type="AlphaFoldDB" id="A0A382DQ29"/>
<reference evidence="2" key="1">
    <citation type="submission" date="2018-05" db="EMBL/GenBank/DDBJ databases">
        <authorList>
            <person name="Lanie J.A."/>
            <person name="Ng W.-L."/>
            <person name="Kazmierczak K.M."/>
            <person name="Andrzejewski T.M."/>
            <person name="Davidsen T.M."/>
            <person name="Wayne K.J."/>
            <person name="Tettelin H."/>
            <person name="Glass J.I."/>
            <person name="Rusch D."/>
            <person name="Podicherti R."/>
            <person name="Tsui H.-C.T."/>
            <person name="Winkler M.E."/>
        </authorList>
    </citation>
    <scope>NUCLEOTIDE SEQUENCE</scope>
</reference>
<dbReference type="EMBL" id="UINC01040550">
    <property type="protein sequence ID" value="SVB40586.1"/>
    <property type="molecule type" value="Genomic_DNA"/>
</dbReference>
<evidence type="ECO:0000313" key="2">
    <source>
        <dbReference type="EMBL" id="SVB40586.1"/>
    </source>
</evidence>
<dbReference type="GO" id="GO:0006099">
    <property type="term" value="P:tricarboxylic acid cycle"/>
    <property type="evidence" value="ECO:0007669"/>
    <property type="project" value="InterPro"/>
</dbReference>
<feature type="region of interest" description="Disordered" evidence="1">
    <location>
        <begin position="1"/>
        <end position="21"/>
    </location>
</feature>
<evidence type="ECO:0008006" key="3">
    <source>
        <dbReference type="Google" id="ProtNLM"/>
    </source>
</evidence>
<accession>A0A382DQ29</accession>
<dbReference type="SUPFAM" id="SSF51621">
    <property type="entry name" value="Phosphoenolpyruvate/pyruvate domain"/>
    <property type="match status" value="1"/>
</dbReference>
<dbReference type="GO" id="GO:0008964">
    <property type="term" value="F:phosphoenolpyruvate carboxylase activity"/>
    <property type="evidence" value="ECO:0007669"/>
    <property type="project" value="InterPro"/>
</dbReference>
<proteinExistence type="predicted"/>
<gene>
    <name evidence="2" type="ORF">METZ01_LOCUS193440</name>
</gene>
<dbReference type="InterPro" id="IPR021135">
    <property type="entry name" value="PEP_COase"/>
</dbReference>
<name>A0A382DQ29_9ZZZZ</name>
<dbReference type="InterPro" id="IPR015813">
    <property type="entry name" value="Pyrv/PenolPyrv_kinase-like_dom"/>
</dbReference>
<dbReference type="GO" id="GO:0015977">
    <property type="term" value="P:carbon fixation"/>
    <property type="evidence" value="ECO:0007669"/>
    <property type="project" value="InterPro"/>
</dbReference>